<name>A0AAD5MTU4_PARTN</name>
<dbReference type="AlphaFoldDB" id="A0AAD5MTU4"/>
<evidence type="ECO:0000256" key="1">
    <source>
        <dbReference type="SAM" id="Phobius"/>
    </source>
</evidence>
<keyword evidence="1" id="KW-0472">Membrane</keyword>
<accession>A0AAD5MTU4</accession>
<dbReference type="Proteomes" id="UP001196413">
    <property type="component" value="Unassembled WGS sequence"/>
</dbReference>
<gene>
    <name evidence="3" type="ORF">KIN20_024653</name>
</gene>
<feature type="transmembrane region" description="Helical" evidence="1">
    <location>
        <begin position="16"/>
        <end position="40"/>
    </location>
</feature>
<keyword evidence="1" id="KW-0812">Transmembrane</keyword>
<dbReference type="Gene3D" id="1.20.1070.10">
    <property type="entry name" value="Rhodopsin 7-helix transmembrane proteins"/>
    <property type="match status" value="1"/>
</dbReference>
<feature type="transmembrane region" description="Helical" evidence="1">
    <location>
        <begin position="52"/>
        <end position="72"/>
    </location>
</feature>
<dbReference type="SUPFAM" id="SSF81321">
    <property type="entry name" value="Family A G protein-coupled receptor-like"/>
    <property type="match status" value="1"/>
</dbReference>
<dbReference type="InterPro" id="IPR019430">
    <property type="entry name" value="7TM_GPCR_serpentine_rcpt_Srx"/>
</dbReference>
<protein>
    <recommendedName>
        <fullName evidence="2">7TM GPCR serpentine receptor class x (Srx) domain-containing protein</fullName>
    </recommendedName>
</protein>
<feature type="domain" description="7TM GPCR serpentine receptor class x (Srx)" evidence="2">
    <location>
        <begin position="24"/>
        <end position="78"/>
    </location>
</feature>
<keyword evidence="4" id="KW-1185">Reference proteome</keyword>
<comment type="caution">
    <text evidence="3">The sequence shown here is derived from an EMBL/GenBank/DDBJ whole genome shotgun (WGS) entry which is preliminary data.</text>
</comment>
<reference evidence="3" key="1">
    <citation type="submission" date="2021-06" db="EMBL/GenBank/DDBJ databases">
        <title>Parelaphostrongylus tenuis whole genome reference sequence.</title>
        <authorList>
            <person name="Garwood T.J."/>
            <person name="Larsen P.A."/>
            <person name="Fountain-Jones N.M."/>
            <person name="Garbe J.R."/>
            <person name="Macchietto M.G."/>
            <person name="Kania S.A."/>
            <person name="Gerhold R.W."/>
            <person name="Richards J.E."/>
            <person name="Wolf T.M."/>
        </authorList>
    </citation>
    <scope>NUCLEOTIDE SEQUENCE</scope>
    <source>
        <strain evidence="3">MNPRO001-30</strain>
        <tissue evidence="3">Meninges</tissue>
    </source>
</reference>
<evidence type="ECO:0000259" key="2">
    <source>
        <dbReference type="Pfam" id="PF10328"/>
    </source>
</evidence>
<sequence>MANLTSTSLHINVESIAVSVITAIVGVFGLLSNSTAILAIRYNPALRNSFGLLCLSHSIANMSVLLVAVFWVSPITFL</sequence>
<dbReference type="EMBL" id="JAHQIW010004999">
    <property type="protein sequence ID" value="KAJ1364532.1"/>
    <property type="molecule type" value="Genomic_DNA"/>
</dbReference>
<dbReference type="Pfam" id="PF10328">
    <property type="entry name" value="7TM_GPCR_Srx"/>
    <property type="match status" value="1"/>
</dbReference>
<evidence type="ECO:0000313" key="4">
    <source>
        <dbReference type="Proteomes" id="UP001196413"/>
    </source>
</evidence>
<evidence type="ECO:0000313" key="3">
    <source>
        <dbReference type="EMBL" id="KAJ1364532.1"/>
    </source>
</evidence>
<proteinExistence type="predicted"/>
<keyword evidence="1" id="KW-1133">Transmembrane helix</keyword>
<organism evidence="3 4">
    <name type="scientific">Parelaphostrongylus tenuis</name>
    <name type="common">Meningeal worm</name>
    <dbReference type="NCBI Taxonomy" id="148309"/>
    <lineage>
        <taxon>Eukaryota</taxon>
        <taxon>Metazoa</taxon>
        <taxon>Ecdysozoa</taxon>
        <taxon>Nematoda</taxon>
        <taxon>Chromadorea</taxon>
        <taxon>Rhabditida</taxon>
        <taxon>Rhabditina</taxon>
        <taxon>Rhabditomorpha</taxon>
        <taxon>Strongyloidea</taxon>
        <taxon>Metastrongylidae</taxon>
        <taxon>Parelaphostrongylus</taxon>
    </lineage>
</organism>